<evidence type="ECO:0000256" key="2">
    <source>
        <dbReference type="ARBA" id="ARBA00009160"/>
    </source>
</evidence>
<name>A0AAV7NSQ0_PLEWA</name>
<dbReference type="Pfam" id="PF04930">
    <property type="entry name" value="FUN14"/>
    <property type="match status" value="1"/>
</dbReference>
<keyword evidence="5" id="KW-1133">Transmembrane helix</keyword>
<organism evidence="10 11">
    <name type="scientific">Pleurodeles waltl</name>
    <name type="common">Iberian ribbed newt</name>
    <dbReference type="NCBI Taxonomy" id="8319"/>
    <lineage>
        <taxon>Eukaryota</taxon>
        <taxon>Metazoa</taxon>
        <taxon>Chordata</taxon>
        <taxon>Craniata</taxon>
        <taxon>Vertebrata</taxon>
        <taxon>Euteleostomi</taxon>
        <taxon>Amphibia</taxon>
        <taxon>Batrachia</taxon>
        <taxon>Caudata</taxon>
        <taxon>Salamandroidea</taxon>
        <taxon>Salamandridae</taxon>
        <taxon>Pleurodelinae</taxon>
        <taxon>Pleurodeles</taxon>
    </lineage>
</organism>
<evidence type="ECO:0000256" key="3">
    <source>
        <dbReference type="ARBA" id="ARBA00022692"/>
    </source>
</evidence>
<evidence type="ECO:0000256" key="9">
    <source>
        <dbReference type="SAM" id="MobiDB-lite"/>
    </source>
</evidence>
<evidence type="ECO:0000256" key="8">
    <source>
        <dbReference type="ARBA" id="ARBA00023136"/>
    </source>
</evidence>
<dbReference type="PANTHER" id="PTHR21346:SF2">
    <property type="entry name" value="FUN14 DOMAIN-CONTAINING PROTEIN 1"/>
    <property type="match status" value="1"/>
</dbReference>
<dbReference type="InterPro" id="IPR007014">
    <property type="entry name" value="FUN14"/>
</dbReference>
<evidence type="ECO:0000256" key="7">
    <source>
        <dbReference type="ARBA" id="ARBA00023128"/>
    </source>
</evidence>
<comment type="subcellular location">
    <subcellularLocation>
        <location evidence="1">Mitochondrion outer membrane</location>
        <topology evidence="1">Multi-pass membrane protein</topology>
    </subcellularLocation>
</comment>
<feature type="compositionally biased region" description="Basic and acidic residues" evidence="9">
    <location>
        <begin position="128"/>
        <end position="138"/>
    </location>
</feature>
<gene>
    <name evidence="10" type="ORF">NDU88_007301</name>
</gene>
<keyword evidence="4" id="KW-1000">Mitochondrion outer membrane</keyword>
<feature type="compositionally biased region" description="Low complexity" evidence="9">
    <location>
        <begin position="112"/>
        <end position="126"/>
    </location>
</feature>
<comment type="caution">
    <text evidence="10">The sequence shown here is derived from an EMBL/GenBank/DDBJ whole genome shotgun (WGS) entry which is preliminary data.</text>
</comment>
<keyword evidence="11" id="KW-1185">Reference proteome</keyword>
<keyword evidence="3" id="KW-0812">Transmembrane</keyword>
<feature type="region of interest" description="Disordered" evidence="9">
    <location>
        <begin position="106"/>
        <end position="156"/>
    </location>
</feature>
<dbReference type="GO" id="GO:0000422">
    <property type="term" value="P:autophagy of mitochondrion"/>
    <property type="evidence" value="ECO:0007669"/>
    <property type="project" value="TreeGrafter"/>
</dbReference>
<keyword evidence="8" id="KW-0472">Membrane</keyword>
<evidence type="ECO:0000256" key="1">
    <source>
        <dbReference type="ARBA" id="ARBA00004374"/>
    </source>
</evidence>
<feature type="compositionally biased region" description="Polar residues" evidence="9">
    <location>
        <begin position="65"/>
        <end position="86"/>
    </location>
</feature>
<dbReference type="GO" id="GO:0005741">
    <property type="term" value="C:mitochondrial outer membrane"/>
    <property type="evidence" value="ECO:0007669"/>
    <property type="project" value="UniProtKB-SubCell"/>
</dbReference>
<evidence type="ECO:0000256" key="4">
    <source>
        <dbReference type="ARBA" id="ARBA00022787"/>
    </source>
</evidence>
<evidence type="ECO:0000256" key="6">
    <source>
        <dbReference type="ARBA" id="ARBA00023006"/>
    </source>
</evidence>
<protein>
    <recommendedName>
        <fullName evidence="12">FUN14 domain-containing protein 1</fullName>
    </recommendedName>
</protein>
<keyword evidence="6" id="KW-0072">Autophagy</keyword>
<evidence type="ECO:0000313" key="10">
    <source>
        <dbReference type="EMBL" id="KAJ1119115.1"/>
    </source>
</evidence>
<keyword evidence="7" id="KW-0496">Mitochondrion</keyword>
<dbReference type="EMBL" id="JANPWB010000012">
    <property type="protein sequence ID" value="KAJ1119115.1"/>
    <property type="molecule type" value="Genomic_DNA"/>
</dbReference>
<accession>A0AAV7NSQ0</accession>
<dbReference type="PANTHER" id="PTHR21346">
    <property type="entry name" value="FUN14 DOMAIN CONTAINING"/>
    <property type="match status" value="1"/>
</dbReference>
<evidence type="ECO:0000256" key="5">
    <source>
        <dbReference type="ARBA" id="ARBA00022989"/>
    </source>
</evidence>
<reference evidence="10" key="1">
    <citation type="journal article" date="2022" name="bioRxiv">
        <title>Sequencing and chromosome-scale assembly of the giantPleurodeles waltlgenome.</title>
        <authorList>
            <person name="Brown T."/>
            <person name="Elewa A."/>
            <person name="Iarovenko S."/>
            <person name="Subramanian E."/>
            <person name="Araus A.J."/>
            <person name="Petzold A."/>
            <person name="Susuki M."/>
            <person name="Suzuki K.-i.T."/>
            <person name="Hayashi T."/>
            <person name="Toyoda A."/>
            <person name="Oliveira C."/>
            <person name="Osipova E."/>
            <person name="Leigh N.D."/>
            <person name="Simon A."/>
            <person name="Yun M.H."/>
        </authorList>
    </citation>
    <scope>NUCLEOTIDE SEQUENCE</scope>
    <source>
        <strain evidence="10">20211129_DDA</strain>
        <tissue evidence="10">Liver</tissue>
    </source>
</reference>
<evidence type="ECO:0000313" key="11">
    <source>
        <dbReference type="Proteomes" id="UP001066276"/>
    </source>
</evidence>
<dbReference type="Proteomes" id="UP001066276">
    <property type="component" value="Chromosome 8"/>
</dbReference>
<comment type="similarity">
    <text evidence="2">Belongs to the FUN14 family.</text>
</comment>
<feature type="region of interest" description="Disordered" evidence="9">
    <location>
        <begin position="253"/>
        <end position="274"/>
    </location>
</feature>
<dbReference type="AlphaFoldDB" id="A0AAV7NSQ0"/>
<feature type="region of interest" description="Disordered" evidence="9">
    <location>
        <begin position="62"/>
        <end position="86"/>
    </location>
</feature>
<sequence>MAQQYPDDDQYGAYDAGQYDQHIEEPLVEALDFHVQYSVNKALVRALRPFAQTTFKFGVRRFSAGSRNPSPTQVNKNEPGQSSSYDPLEQSINAILNDHEYEAFKSHKATPSSQNTLNTSDDSNSSDSDDKTSPDKTQGKRKTHHAEDPLSSHPRKNLLFEPDALVHPRSTEWTPCHELALYVQSRLQKKNAKREPRTERGTLSYNEEQRALPLVGPTCIKHAEGRKEMKRSSGPTLPVMEADAEDWLWRGRGGVTDEHPPQDNIGSGPRTYEQKGFSTSKITCIGGRRVYRRMNSPQDTRDRESDDDSFEVLDITQYARRHHWWSRIFGNNSGPITEKYSVATQIVIGGVSGWCAGFLFQKVGKLAATAVGGGFLLLQIASHSGYVQIDWKRVEKDVTRAKRKIRKQANKAAPEINNLIEESTEFVKQNIVVSSGFVGGFLLGLAS</sequence>
<evidence type="ECO:0008006" key="12">
    <source>
        <dbReference type="Google" id="ProtNLM"/>
    </source>
</evidence>
<proteinExistence type="inferred from homology"/>